<feature type="domain" description="Type I restriction modification DNA specificity" evidence="4">
    <location>
        <begin position="205"/>
        <end position="383"/>
    </location>
</feature>
<accession>A0A0U9HQW7</accession>
<dbReference type="AlphaFoldDB" id="A0A0U9HQW7"/>
<dbReference type="PANTHER" id="PTHR30408">
    <property type="entry name" value="TYPE-1 RESTRICTION ENZYME ECOKI SPECIFICITY PROTEIN"/>
    <property type="match status" value="1"/>
</dbReference>
<keyword evidence="6" id="KW-1185">Reference proteome</keyword>
<evidence type="ECO:0000313" key="5">
    <source>
        <dbReference type="EMBL" id="GAQ95204.1"/>
    </source>
</evidence>
<gene>
    <name evidence="5" type="ORF">TAGGR_291</name>
</gene>
<dbReference type="Pfam" id="PF01420">
    <property type="entry name" value="Methylase_S"/>
    <property type="match status" value="2"/>
</dbReference>
<comment type="similarity">
    <text evidence="1">Belongs to the type-I restriction system S methylase family.</text>
</comment>
<proteinExistence type="inferred from homology"/>
<dbReference type="CDD" id="cd17283">
    <property type="entry name" value="RMtype1_S_Hpy180ORF7835P_TRD2-CR2_like"/>
    <property type="match status" value="1"/>
</dbReference>
<dbReference type="GO" id="GO:0003677">
    <property type="term" value="F:DNA binding"/>
    <property type="evidence" value="ECO:0007669"/>
    <property type="project" value="UniProtKB-KW"/>
</dbReference>
<dbReference type="REBASE" id="145892">
    <property type="entry name" value="S.TagP1ORF292P"/>
</dbReference>
<dbReference type="CDD" id="cd17274">
    <property type="entry name" value="RMtype1_S_Eco540ANI-TRD1-CR1_like"/>
    <property type="match status" value="1"/>
</dbReference>
<dbReference type="SUPFAM" id="SSF116734">
    <property type="entry name" value="DNA methylase specificity domain"/>
    <property type="match status" value="2"/>
</dbReference>
<dbReference type="STRING" id="86166.TAGGR_291"/>
<dbReference type="Gene3D" id="3.90.220.20">
    <property type="entry name" value="DNA methylase specificity domains"/>
    <property type="match status" value="2"/>
</dbReference>
<dbReference type="InterPro" id="IPR044946">
    <property type="entry name" value="Restrct_endonuc_typeI_TRD_sf"/>
</dbReference>
<keyword evidence="3" id="KW-0238">DNA-binding</keyword>
<dbReference type="OrthoDB" id="9795776at2"/>
<dbReference type="InterPro" id="IPR000055">
    <property type="entry name" value="Restrct_endonuc_typeI_TRD"/>
</dbReference>
<feature type="domain" description="Type I restriction modification DNA specificity" evidence="4">
    <location>
        <begin position="8"/>
        <end position="163"/>
    </location>
</feature>
<evidence type="ECO:0000256" key="3">
    <source>
        <dbReference type="ARBA" id="ARBA00023125"/>
    </source>
</evidence>
<dbReference type="RefSeq" id="WP_059176650.1">
    <property type="nucleotide sequence ID" value="NZ_BCNO01000002.1"/>
</dbReference>
<dbReference type="GO" id="GO:0009307">
    <property type="term" value="P:DNA restriction-modification system"/>
    <property type="evidence" value="ECO:0007669"/>
    <property type="project" value="UniProtKB-KW"/>
</dbReference>
<organism evidence="5 6">
    <name type="scientific">Thermodesulfovibrio aggregans</name>
    <dbReference type="NCBI Taxonomy" id="86166"/>
    <lineage>
        <taxon>Bacteria</taxon>
        <taxon>Pseudomonadati</taxon>
        <taxon>Nitrospirota</taxon>
        <taxon>Thermodesulfovibrionia</taxon>
        <taxon>Thermodesulfovibrionales</taxon>
        <taxon>Thermodesulfovibrionaceae</taxon>
        <taxon>Thermodesulfovibrio</taxon>
    </lineage>
</organism>
<dbReference type="Gene3D" id="1.10.287.1120">
    <property type="entry name" value="Bipartite methylase S protein"/>
    <property type="match status" value="1"/>
</dbReference>
<name>A0A0U9HQW7_9BACT</name>
<reference evidence="6" key="1">
    <citation type="submission" date="2016-01" db="EMBL/GenBank/DDBJ databases">
        <title>Draft genome sequence of Thermodesulfovibrio aggregans strain TGE-P1.</title>
        <authorList>
            <person name="Sekiguchi Y."/>
            <person name="Ohashi A."/>
            <person name="Matsuura N."/>
            <person name="Tourlousse M.D."/>
        </authorList>
    </citation>
    <scope>NUCLEOTIDE SEQUENCE [LARGE SCALE GENOMIC DNA]</scope>
    <source>
        <strain evidence="6">TGE-P1</strain>
    </source>
</reference>
<evidence type="ECO:0000313" key="6">
    <source>
        <dbReference type="Proteomes" id="UP000054976"/>
    </source>
</evidence>
<evidence type="ECO:0000256" key="1">
    <source>
        <dbReference type="ARBA" id="ARBA00010923"/>
    </source>
</evidence>
<dbReference type="PANTHER" id="PTHR30408:SF12">
    <property type="entry name" value="TYPE I RESTRICTION ENZYME MJAVIII SPECIFICITY SUBUNIT"/>
    <property type="match status" value="1"/>
</dbReference>
<evidence type="ECO:0000259" key="4">
    <source>
        <dbReference type="Pfam" id="PF01420"/>
    </source>
</evidence>
<dbReference type="InterPro" id="IPR052021">
    <property type="entry name" value="Type-I_RS_S_subunit"/>
</dbReference>
<keyword evidence="2" id="KW-0680">Restriction system</keyword>
<dbReference type="Proteomes" id="UP000054976">
    <property type="component" value="Unassembled WGS sequence"/>
</dbReference>
<protein>
    <submittedName>
        <fullName evidence="5">Type I restriction enzyme, S subunit</fullName>
    </submittedName>
</protein>
<comment type="caution">
    <text evidence="5">The sequence shown here is derived from an EMBL/GenBank/DDBJ whole genome shotgun (WGS) entry which is preliminary data.</text>
</comment>
<evidence type="ECO:0000256" key="2">
    <source>
        <dbReference type="ARBA" id="ARBA00022747"/>
    </source>
</evidence>
<sequence>MNDNIKVPEGWKRVRLGEILKYEQPTKYLVKNENYDKNSGIPVLTPGKTFILGYTDEKFGIFENLPVIIFDDFTTESKYINFPFKLKSSAIKILNTKNEENNLYVAYCILQILNFKPGSEHKRFWISEFSKFQISLPPLPEQQKIAEIFETVDNAIEKTEKIIEKYKRIKQGLMQDLLTKGIDENGKIRSEKTHKFKDSPIGRIPEEWEVVRLGEVCNVKRGASPRPIDDPIYFTQKGIGRAWIRIEDIKGKYLLETNQYLSKIGEEKSVKVEPNEVIMSICATIGRPTIVKIHSCIHDGFVALKDLSNRIISEFLYYLLELKETEINSLGQIGTQGNLNTTIVKKIQIPLPPLLEQQRIAEILSQIDNTIEKEEAYKQKLERIKKGLMEDLLTGKVRVNKLIEEEDKK</sequence>
<dbReference type="EMBL" id="BCNO01000002">
    <property type="protein sequence ID" value="GAQ95204.1"/>
    <property type="molecule type" value="Genomic_DNA"/>
</dbReference>